<protein>
    <submittedName>
        <fullName evidence="1">Uncharacterized protein</fullName>
    </submittedName>
</protein>
<dbReference type="EMBL" id="PGGW01000057">
    <property type="protein sequence ID" value="PJE96683.1"/>
    <property type="molecule type" value="Genomic_DNA"/>
</dbReference>
<dbReference type="Proteomes" id="UP000230407">
    <property type="component" value="Unassembled WGS sequence"/>
</dbReference>
<gene>
    <name evidence="1" type="ORF">CUT44_16735</name>
</gene>
<comment type="caution">
    <text evidence="1">The sequence shown here is derived from an EMBL/GenBank/DDBJ whole genome shotgun (WGS) entry which is preliminary data.</text>
</comment>
<dbReference type="RefSeq" id="WP_100202666.1">
    <property type="nucleotide sequence ID" value="NZ_PGGW01000057.1"/>
</dbReference>
<organism evidence="1 2">
    <name type="scientific">Streptomyces carminius</name>
    <dbReference type="NCBI Taxonomy" id="2665496"/>
    <lineage>
        <taxon>Bacteria</taxon>
        <taxon>Bacillati</taxon>
        <taxon>Actinomycetota</taxon>
        <taxon>Actinomycetes</taxon>
        <taxon>Kitasatosporales</taxon>
        <taxon>Streptomycetaceae</taxon>
        <taxon>Streptomyces</taxon>
    </lineage>
</organism>
<evidence type="ECO:0000313" key="2">
    <source>
        <dbReference type="Proteomes" id="UP000230407"/>
    </source>
</evidence>
<reference evidence="1 2" key="1">
    <citation type="submission" date="2017-11" db="EMBL/GenBank/DDBJ databases">
        <title>Streptomyces carmine sp. nov., a novel actinomycete isolated from Sophora alopecuroides in Xinjiang, China.</title>
        <authorList>
            <person name="Wang Y."/>
            <person name="Luo X."/>
            <person name="Wan C."/>
            <person name="Zhang L."/>
        </authorList>
    </citation>
    <scope>NUCLEOTIDE SEQUENCE [LARGE SCALE GENOMIC DNA]</scope>
    <source>
        <strain evidence="1 2">TRM SA0054</strain>
    </source>
</reference>
<name>A0A2M8LXJ2_9ACTN</name>
<dbReference type="AlphaFoldDB" id="A0A2M8LXJ2"/>
<sequence length="85" mass="9881">MEIDPGLCLDVPEEFDDSDAETRVHPVARKLFHATTAADVFRKAAEWVAEQKVFPVDVSWDFLHDEDEPYWLSLYFVFEQDSDDS</sequence>
<accession>A0A2M8LXJ2</accession>
<proteinExistence type="predicted"/>
<keyword evidence="2" id="KW-1185">Reference proteome</keyword>
<evidence type="ECO:0000313" key="1">
    <source>
        <dbReference type="EMBL" id="PJE96683.1"/>
    </source>
</evidence>